<accession>A0AA44ZMX0</accession>
<dbReference type="Pfam" id="PF03734">
    <property type="entry name" value="YkuD"/>
    <property type="match status" value="1"/>
</dbReference>
<reference evidence="9 10" key="1">
    <citation type="submission" date="2017-11" db="EMBL/GenBank/DDBJ databases">
        <title>Sequencing the genomes of 1000 actinobacteria strains.</title>
        <authorList>
            <person name="Klenk H.-P."/>
        </authorList>
    </citation>
    <scope>NUCLEOTIDE SEQUENCE [LARGE SCALE GENOMIC DNA]</scope>
    <source>
        <strain evidence="9 10">DSM 44104</strain>
    </source>
</reference>
<evidence type="ECO:0000256" key="2">
    <source>
        <dbReference type="ARBA" id="ARBA00022679"/>
    </source>
</evidence>
<gene>
    <name evidence="9" type="ORF">ATL51_0541</name>
</gene>
<dbReference type="SUPFAM" id="SSF141523">
    <property type="entry name" value="L,D-transpeptidase catalytic domain-like"/>
    <property type="match status" value="1"/>
</dbReference>
<evidence type="ECO:0000256" key="1">
    <source>
        <dbReference type="ARBA" id="ARBA00004752"/>
    </source>
</evidence>
<dbReference type="GO" id="GO:0016740">
    <property type="term" value="F:transferase activity"/>
    <property type="evidence" value="ECO:0007669"/>
    <property type="project" value="UniProtKB-KW"/>
</dbReference>
<sequence>MAHTNEPTPRSTRRARRRRALAVVTAGLVVGLGAAGTALAADADPGVAGTPCSASARACVDLGSQQAWLMNGGSITYGPVDVATGGHGTETPTGDFAVYDKDREHYSAEFDGAPMPWSVFFAPGGVAFHQGDRDSGSAGCVKMRNQDATVFFGKLRQGDRVEVR</sequence>
<dbReference type="RefSeq" id="WP_100877534.1">
    <property type="nucleotide sequence ID" value="NZ_PHUJ01000003.1"/>
</dbReference>
<dbReference type="Gene3D" id="2.40.440.10">
    <property type="entry name" value="L,D-transpeptidase catalytic domain-like"/>
    <property type="match status" value="1"/>
</dbReference>
<dbReference type="PROSITE" id="PS52029">
    <property type="entry name" value="LD_TPASE"/>
    <property type="match status" value="1"/>
</dbReference>
<dbReference type="GO" id="GO:0071972">
    <property type="term" value="F:peptidoglycan L,D-transpeptidase activity"/>
    <property type="evidence" value="ECO:0007669"/>
    <property type="project" value="TreeGrafter"/>
</dbReference>
<feature type="chain" id="PRO_5041406629" evidence="7">
    <location>
        <begin position="41"/>
        <end position="164"/>
    </location>
</feature>
<evidence type="ECO:0000256" key="7">
    <source>
        <dbReference type="SAM" id="SignalP"/>
    </source>
</evidence>
<evidence type="ECO:0000259" key="8">
    <source>
        <dbReference type="PROSITE" id="PS52029"/>
    </source>
</evidence>
<evidence type="ECO:0000313" key="10">
    <source>
        <dbReference type="Proteomes" id="UP000232453"/>
    </source>
</evidence>
<dbReference type="Proteomes" id="UP000232453">
    <property type="component" value="Unassembled WGS sequence"/>
</dbReference>
<dbReference type="InterPro" id="IPR006311">
    <property type="entry name" value="TAT_signal"/>
</dbReference>
<proteinExistence type="predicted"/>
<keyword evidence="5 6" id="KW-0961">Cell wall biogenesis/degradation</keyword>
<comment type="pathway">
    <text evidence="1 6">Cell wall biogenesis; peptidoglycan biosynthesis.</text>
</comment>
<dbReference type="PANTHER" id="PTHR30582">
    <property type="entry name" value="L,D-TRANSPEPTIDASE"/>
    <property type="match status" value="1"/>
</dbReference>
<dbReference type="GO" id="GO:0018104">
    <property type="term" value="P:peptidoglycan-protein cross-linking"/>
    <property type="evidence" value="ECO:0007669"/>
    <property type="project" value="TreeGrafter"/>
</dbReference>
<keyword evidence="4 6" id="KW-0573">Peptidoglycan synthesis</keyword>
<protein>
    <submittedName>
        <fullName evidence="9">L,D-transpeptidase-like protein</fullName>
    </submittedName>
</protein>
<dbReference type="PROSITE" id="PS51318">
    <property type="entry name" value="TAT"/>
    <property type="match status" value="1"/>
</dbReference>
<evidence type="ECO:0000256" key="3">
    <source>
        <dbReference type="ARBA" id="ARBA00022960"/>
    </source>
</evidence>
<keyword evidence="2" id="KW-0808">Transferase</keyword>
<dbReference type="GO" id="GO:0071555">
    <property type="term" value="P:cell wall organization"/>
    <property type="evidence" value="ECO:0007669"/>
    <property type="project" value="UniProtKB-UniRule"/>
</dbReference>
<dbReference type="CDD" id="cd16913">
    <property type="entry name" value="YkuD_like"/>
    <property type="match status" value="1"/>
</dbReference>
<keyword evidence="7" id="KW-0732">Signal</keyword>
<evidence type="ECO:0000313" key="9">
    <source>
        <dbReference type="EMBL" id="PKB28915.1"/>
    </source>
</evidence>
<feature type="active site" description="Proton donor/acceptor" evidence="6">
    <location>
        <position position="129"/>
    </location>
</feature>
<evidence type="ECO:0000256" key="4">
    <source>
        <dbReference type="ARBA" id="ARBA00022984"/>
    </source>
</evidence>
<organism evidence="9 10">
    <name type="scientific">Pseudonocardia alni</name>
    <name type="common">Amycolata alni</name>
    <dbReference type="NCBI Taxonomy" id="33907"/>
    <lineage>
        <taxon>Bacteria</taxon>
        <taxon>Bacillati</taxon>
        <taxon>Actinomycetota</taxon>
        <taxon>Actinomycetes</taxon>
        <taxon>Pseudonocardiales</taxon>
        <taxon>Pseudonocardiaceae</taxon>
        <taxon>Pseudonocardia</taxon>
    </lineage>
</organism>
<evidence type="ECO:0000256" key="6">
    <source>
        <dbReference type="PROSITE-ProRule" id="PRU01373"/>
    </source>
</evidence>
<dbReference type="InterPro" id="IPR050979">
    <property type="entry name" value="LD-transpeptidase"/>
</dbReference>
<feature type="signal peptide" evidence="7">
    <location>
        <begin position="1"/>
        <end position="40"/>
    </location>
</feature>
<feature type="active site" description="Nucleophile" evidence="6">
    <location>
        <position position="140"/>
    </location>
</feature>
<evidence type="ECO:0000256" key="5">
    <source>
        <dbReference type="ARBA" id="ARBA00023316"/>
    </source>
</evidence>
<dbReference type="AlphaFoldDB" id="A0AA44ZMX0"/>
<dbReference type="InterPro" id="IPR038063">
    <property type="entry name" value="Transpep_catalytic_dom"/>
</dbReference>
<dbReference type="PANTHER" id="PTHR30582:SF33">
    <property type="entry name" value="EXPORTED PROTEIN"/>
    <property type="match status" value="1"/>
</dbReference>
<feature type="domain" description="L,D-TPase catalytic" evidence="8">
    <location>
        <begin position="56"/>
        <end position="164"/>
    </location>
</feature>
<dbReference type="GO" id="GO:0008360">
    <property type="term" value="P:regulation of cell shape"/>
    <property type="evidence" value="ECO:0007669"/>
    <property type="project" value="UniProtKB-UniRule"/>
</dbReference>
<dbReference type="EMBL" id="PHUJ01000003">
    <property type="protein sequence ID" value="PKB28915.1"/>
    <property type="molecule type" value="Genomic_DNA"/>
</dbReference>
<dbReference type="InterPro" id="IPR005490">
    <property type="entry name" value="LD_TPept_cat_dom"/>
</dbReference>
<comment type="caution">
    <text evidence="9">The sequence shown here is derived from an EMBL/GenBank/DDBJ whole genome shotgun (WGS) entry which is preliminary data.</text>
</comment>
<dbReference type="GO" id="GO:0005576">
    <property type="term" value="C:extracellular region"/>
    <property type="evidence" value="ECO:0007669"/>
    <property type="project" value="TreeGrafter"/>
</dbReference>
<keyword evidence="3 6" id="KW-0133">Cell shape</keyword>
<name>A0AA44ZMX0_PSEA5</name>